<evidence type="ECO:0000256" key="2">
    <source>
        <dbReference type="ARBA" id="ARBA00007404"/>
    </source>
</evidence>
<dbReference type="Gene3D" id="3.30.1370.10">
    <property type="entry name" value="K Homology domain, type 1"/>
    <property type="match status" value="1"/>
</dbReference>
<dbReference type="Proteomes" id="UP000324209">
    <property type="component" value="Chromosome"/>
</dbReference>
<feature type="domain" description="S1 motif" evidence="10">
    <location>
        <begin position="618"/>
        <end position="686"/>
    </location>
</feature>
<dbReference type="InterPro" id="IPR020568">
    <property type="entry name" value="Ribosomal_Su5_D2-typ_SF"/>
</dbReference>
<dbReference type="InterPro" id="IPR004087">
    <property type="entry name" value="KH_dom"/>
</dbReference>
<keyword evidence="7 9" id="KW-0460">Magnesium</keyword>
<dbReference type="Pfam" id="PF00013">
    <property type="entry name" value="KH_1"/>
    <property type="match status" value="1"/>
</dbReference>
<dbReference type="Pfam" id="PF03726">
    <property type="entry name" value="PNPase"/>
    <property type="match status" value="1"/>
</dbReference>
<dbReference type="GO" id="GO:0006396">
    <property type="term" value="P:RNA processing"/>
    <property type="evidence" value="ECO:0007669"/>
    <property type="project" value="InterPro"/>
</dbReference>
<dbReference type="Pfam" id="PF00575">
    <property type="entry name" value="S1"/>
    <property type="match status" value="1"/>
</dbReference>
<dbReference type="FunFam" id="2.40.50.140:FF:000023">
    <property type="entry name" value="Polyribonucleotide nucleotidyltransferase"/>
    <property type="match status" value="1"/>
</dbReference>
<gene>
    <name evidence="9 11" type="primary">pnp</name>
    <name evidence="11" type="ORF">EXM22_06465</name>
</gene>
<organism evidence="11 12">
    <name type="scientific">Oceanispirochaeta crateris</name>
    <dbReference type="NCBI Taxonomy" id="2518645"/>
    <lineage>
        <taxon>Bacteria</taxon>
        <taxon>Pseudomonadati</taxon>
        <taxon>Spirochaetota</taxon>
        <taxon>Spirochaetia</taxon>
        <taxon>Spirochaetales</taxon>
        <taxon>Spirochaetaceae</taxon>
        <taxon>Oceanispirochaeta</taxon>
    </lineage>
</organism>
<evidence type="ECO:0000256" key="7">
    <source>
        <dbReference type="ARBA" id="ARBA00022842"/>
    </source>
</evidence>
<comment type="cofactor">
    <cofactor evidence="9">
        <name>Mg(2+)</name>
        <dbReference type="ChEBI" id="CHEBI:18420"/>
    </cofactor>
</comment>
<keyword evidence="6 9" id="KW-0479">Metal-binding</keyword>
<dbReference type="SUPFAM" id="SSF54211">
    <property type="entry name" value="Ribosomal protein S5 domain 2-like"/>
    <property type="match status" value="2"/>
</dbReference>
<dbReference type="InterPro" id="IPR012340">
    <property type="entry name" value="NA-bd_OB-fold"/>
</dbReference>
<dbReference type="SUPFAM" id="SSF50249">
    <property type="entry name" value="Nucleic acid-binding proteins"/>
    <property type="match status" value="1"/>
</dbReference>
<dbReference type="InterPro" id="IPR001247">
    <property type="entry name" value="ExoRNase_PH_dom1"/>
</dbReference>
<dbReference type="InterPro" id="IPR027408">
    <property type="entry name" value="PNPase/RNase_PH_dom_sf"/>
</dbReference>
<dbReference type="GO" id="GO:0003723">
    <property type="term" value="F:RNA binding"/>
    <property type="evidence" value="ECO:0007669"/>
    <property type="project" value="UniProtKB-UniRule"/>
</dbReference>
<dbReference type="SUPFAM" id="SSF54791">
    <property type="entry name" value="Eukaryotic type KH-domain (KH-domain type I)"/>
    <property type="match status" value="1"/>
</dbReference>
<evidence type="ECO:0000259" key="10">
    <source>
        <dbReference type="PROSITE" id="PS50126"/>
    </source>
</evidence>
<dbReference type="PIRSF" id="PIRSF005499">
    <property type="entry name" value="PNPase"/>
    <property type="match status" value="1"/>
</dbReference>
<protein>
    <recommendedName>
        <fullName evidence="9">Polyribonucleotide nucleotidyltransferase</fullName>
        <ecNumber evidence="9">2.7.7.8</ecNumber>
    </recommendedName>
    <alternativeName>
        <fullName evidence="9">Polynucleotide phosphorylase</fullName>
        <shortName evidence="9">PNPase</shortName>
    </alternativeName>
</protein>
<dbReference type="Pfam" id="PF01138">
    <property type="entry name" value="RNase_PH"/>
    <property type="match status" value="2"/>
</dbReference>
<dbReference type="NCBIfam" id="NF008805">
    <property type="entry name" value="PRK11824.1"/>
    <property type="match status" value="1"/>
</dbReference>
<feature type="binding site" evidence="9">
    <location>
        <position position="482"/>
    </location>
    <ligand>
        <name>Mg(2+)</name>
        <dbReference type="ChEBI" id="CHEBI:18420"/>
    </ligand>
</feature>
<dbReference type="CDD" id="cd11364">
    <property type="entry name" value="RNase_PH_PNPase_2"/>
    <property type="match status" value="1"/>
</dbReference>
<evidence type="ECO:0000256" key="5">
    <source>
        <dbReference type="ARBA" id="ARBA00022695"/>
    </source>
</evidence>
<keyword evidence="4 9" id="KW-0808">Transferase</keyword>
<dbReference type="GO" id="GO:0000287">
    <property type="term" value="F:magnesium ion binding"/>
    <property type="evidence" value="ECO:0007669"/>
    <property type="project" value="UniProtKB-UniRule"/>
</dbReference>
<comment type="catalytic activity">
    <reaction evidence="9">
        <text>RNA(n+1) + phosphate = RNA(n) + a ribonucleoside 5'-diphosphate</text>
        <dbReference type="Rhea" id="RHEA:22096"/>
        <dbReference type="Rhea" id="RHEA-COMP:14527"/>
        <dbReference type="Rhea" id="RHEA-COMP:17342"/>
        <dbReference type="ChEBI" id="CHEBI:43474"/>
        <dbReference type="ChEBI" id="CHEBI:57930"/>
        <dbReference type="ChEBI" id="CHEBI:140395"/>
        <dbReference type="EC" id="2.7.7.8"/>
    </reaction>
</comment>
<keyword evidence="12" id="KW-1185">Reference proteome</keyword>
<evidence type="ECO:0000256" key="8">
    <source>
        <dbReference type="ARBA" id="ARBA00022884"/>
    </source>
</evidence>
<dbReference type="PROSITE" id="PS50084">
    <property type="entry name" value="KH_TYPE_1"/>
    <property type="match status" value="1"/>
</dbReference>
<dbReference type="HAMAP" id="MF_01595">
    <property type="entry name" value="PNPase"/>
    <property type="match status" value="1"/>
</dbReference>
<dbReference type="Gene3D" id="2.40.50.140">
    <property type="entry name" value="Nucleic acid-binding proteins"/>
    <property type="match status" value="1"/>
</dbReference>
<dbReference type="GO" id="GO:0005829">
    <property type="term" value="C:cytosol"/>
    <property type="evidence" value="ECO:0007669"/>
    <property type="project" value="TreeGrafter"/>
</dbReference>
<dbReference type="FunFam" id="3.30.230.70:FF:000002">
    <property type="entry name" value="Polyribonucleotide nucleotidyltransferase"/>
    <property type="match status" value="1"/>
</dbReference>
<dbReference type="NCBIfam" id="TIGR03591">
    <property type="entry name" value="polynuc_phos"/>
    <property type="match status" value="1"/>
</dbReference>
<dbReference type="GO" id="GO:0000175">
    <property type="term" value="F:3'-5'-RNA exonuclease activity"/>
    <property type="evidence" value="ECO:0007669"/>
    <property type="project" value="TreeGrafter"/>
</dbReference>
<keyword evidence="8 9" id="KW-0694">RNA-binding</keyword>
<name>A0A5C1QJZ4_9SPIO</name>
<dbReference type="InterPro" id="IPR004088">
    <property type="entry name" value="KH_dom_type_1"/>
</dbReference>
<reference evidence="11 12" key="1">
    <citation type="submission" date="2019-02" db="EMBL/GenBank/DDBJ databases">
        <title>Complete Genome Sequence and Methylome Analysis of free living Spirochaetas.</title>
        <authorList>
            <person name="Fomenkov A."/>
            <person name="Dubinina G."/>
            <person name="Leshcheva N."/>
            <person name="Mikheeva N."/>
            <person name="Grabovich M."/>
            <person name="Vincze T."/>
            <person name="Roberts R.J."/>
        </authorList>
    </citation>
    <scope>NUCLEOTIDE SEQUENCE [LARGE SCALE GENOMIC DNA]</scope>
    <source>
        <strain evidence="11 12">K2</strain>
    </source>
</reference>
<comment type="similarity">
    <text evidence="2 9">Belongs to the polyribonucleotide nucleotidyltransferase family.</text>
</comment>
<evidence type="ECO:0000313" key="11">
    <source>
        <dbReference type="EMBL" id="QEN07648.1"/>
    </source>
</evidence>
<evidence type="ECO:0000256" key="3">
    <source>
        <dbReference type="ARBA" id="ARBA00022490"/>
    </source>
</evidence>
<proteinExistence type="inferred from homology"/>
<dbReference type="OrthoDB" id="9804305at2"/>
<dbReference type="CDD" id="cd02393">
    <property type="entry name" value="KH-I_PNPase"/>
    <property type="match status" value="1"/>
</dbReference>
<dbReference type="CDD" id="cd04472">
    <property type="entry name" value="S1_PNPase"/>
    <property type="match status" value="1"/>
</dbReference>
<comment type="function">
    <text evidence="9">Involved in mRNA degradation. Catalyzes the phosphorolysis of single-stranded polyribonucleotides processively in the 3'- to 5'-direction.</text>
</comment>
<feature type="binding site" evidence="9">
    <location>
        <position position="488"/>
    </location>
    <ligand>
        <name>Mg(2+)</name>
        <dbReference type="ChEBI" id="CHEBI:18420"/>
    </ligand>
</feature>
<dbReference type="PANTHER" id="PTHR11252">
    <property type="entry name" value="POLYRIBONUCLEOTIDE NUCLEOTIDYLTRANSFERASE"/>
    <property type="match status" value="1"/>
</dbReference>
<dbReference type="KEGG" id="ock:EXM22_06465"/>
<sequence>METFKFKIGDDEIIIETGKMAKQANGSVLVRCGGSAVMATVCCGSESVEGLDYVPLSVDYNERYYAAGKIPGGFLKREARPKDKEILVSRLIDRPMRPLFYKDFGREIQVVPMTISTDQVHTPDVLGMLAAFAAVMISDIPFNGPVAAVRVASIKGEYVINPSFQQIEESELDIIVAASNDGICMVEGGGQQVSEDLMLGAIQAAEKTLADICAFLVDMTEKCGKEKLPLVEKTIKLDKWDDMWAEAYPLMETAVFTDGKFERRQAIKTIKKDMMAKYDAEIPEEQKKLVGDLFEELERVIIRKSILENNLRCDKRPSDKIRDISCEIDLLDRCHGSALFTRGETQSLGITTLGSVQDEQIMDDIDGDRRSNFMLHYNFPPYSVGETGRLGTGRREIGHGHLAQRAIEGVLPKKEEFPYTIRVVSEILESNGSSSQATICSGSLSLLDAGVPLKKPVAGIAMGLIKEGDDFVVLSDILGEEDHMGDMDFKVAGSEDGITAFQMDIKIPGISIDIMKKALSQALEGRLYILKIMNETISEPSAEVSEFAPSVTSFKVDVDKIGLLIGPGGKNIKSMSEKSGAKINIDEDGTVSIFCREKKGTDLAEAMVKGMIEEPEVGTIYKAVVKRIMDFGAFLEILPGKEGLCHISKLSNERVNNVSDVLKEGQEVEVRLIEVDRMGRINLSIVDAQNKDWKPQRSGGMNRR</sequence>
<accession>A0A5C1QJZ4</accession>
<dbReference type="GO" id="GO:0004654">
    <property type="term" value="F:polyribonucleotide nucleotidyltransferase activity"/>
    <property type="evidence" value="ECO:0007669"/>
    <property type="project" value="UniProtKB-UniRule"/>
</dbReference>
<dbReference type="InterPro" id="IPR036612">
    <property type="entry name" value="KH_dom_type_1_sf"/>
</dbReference>
<dbReference type="SUPFAM" id="SSF55666">
    <property type="entry name" value="Ribonuclease PH domain 2-like"/>
    <property type="match status" value="2"/>
</dbReference>
<dbReference type="RefSeq" id="WP_149485728.1">
    <property type="nucleotide sequence ID" value="NZ_CP036150.1"/>
</dbReference>
<dbReference type="Pfam" id="PF03725">
    <property type="entry name" value="RNase_PH_C"/>
    <property type="match status" value="2"/>
</dbReference>
<dbReference type="GO" id="GO:0006402">
    <property type="term" value="P:mRNA catabolic process"/>
    <property type="evidence" value="ECO:0007669"/>
    <property type="project" value="UniProtKB-UniRule"/>
</dbReference>
<dbReference type="PROSITE" id="PS50126">
    <property type="entry name" value="S1"/>
    <property type="match status" value="1"/>
</dbReference>
<dbReference type="InterPro" id="IPR015847">
    <property type="entry name" value="ExoRNase_PH_dom2"/>
</dbReference>
<dbReference type="InterPro" id="IPR003029">
    <property type="entry name" value="S1_domain"/>
</dbReference>
<dbReference type="InterPro" id="IPR012162">
    <property type="entry name" value="PNPase"/>
</dbReference>
<evidence type="ECO:0000256" key="9">
    <source>
        <dbReference type="HAMAP-Rule" id="MF_01595"/>
    </source>
</evidence>
<dbReference type="Gene3D" id="3.30.230.70">
    <property type="entry name" value="GHMP Kinase, N-terminal domain"/>
    <property type="match status" value="2"/>
</dbReference>
<evidence type="ECO:0000313" key="12">
    <source>
        <dbReference type="Proteomes" id="UP000324209"/>
    </source>
</evidence>
<keyword evidence="5 9" id="KW-0548">Nucleotidyltransferase</keyword>
<dbReference type="InterPro" id="IPR015848">
    <property type="entry name" value="PNPase_PH_RNA-bd_bac/org-type"/>
</dbReference>
<dbReference type="CDD" id="cd11363">
    <property type="entry name" value="RNase_PH_PNPase_1"/>
    <property type="match status" value="1"/>
</dbReference>
<comment type="subcellular location">
    <subcellularLocation>
        <location evidence="1 9">Cytoplasm</location>
    </subcellularLocation>
</comment>
<dbReference type="InterPro" id="IPR036345">
    <property type="entry name" value="ExoRNase_PH_dom2_sf"/>
</dbReference>
<dbReference type="AlphaFoldDB" id="A0A5C1QJZ4"/>
<dbReference type="EMBL" id="CP036150">
    <property type="protein sequence ID" value="QEN07648.1"/>
    <property type="molecule type" value="Genomic_DNA"/>
</dbReference>
<keyword evidence="3 9" id="KW-0963">Cytoplasm</keyword>
<evidence type="ECO:0000256" key="1">
    <source>
        <dbReference type="ARBA" id="ARBA00004496"/>
    </source>
</evidence>
<evidence type="ECO:0000256" key="6">
    <source>
        <dbReference type="ARBA" id="ARBA00022723"/>
    </source>
</evidence>
<dbReference type="SMART" id="SM00316">
    <property type="entry name" value="S1"/>
    <property type="match status" value="1"/>
</dbReference>
<dbReference type="EC" id="2.7.7.8" evidence="9"/>
<dbReference type="FunFam" id="3.30.1370.10:FF:000001">
    <property type="entry name" value="Polyribonucleotide nucleotidyltransferase"/>
    <property type="match status" value="1"/>
</dbReference>
<evidence type="ECO:0000256" key="4">
    <source>
        <dbReference type="ARBA" id="ARBA00022679"/>
    </source>
</evidence>
<dbReference type="PANTHER" id="PTHR11252:SF0">
    <property type="entry name" value="POLYRIBONUCLEOTIDE NUCLEOTIDYLTRANSFERASE 1, MITOCHONDRIAL"/>
    <property type="match status" value="1"/>
</dbReference>
<dbReference type="FunFam" id="3.30.230.70:FF:000001">
    <property type="entry name" value="Polyribonucleotide nucleotidyltransferase"/>
    <property type="match status" value="1"/>
</dbReference>
<dbReference type="SMART" id="SM00322">
    <property type="entry name" value="KH"/>
    <property type="match status" value="1"/>
</dbReference>